<accession>A0A4U6D7Z6</accession>
<dbReference type="EMBL" id="SZVO01000004">
    <property type="protein sequence ID" value="TKT92258.1"/>
    <property type="molecule type" value="Genomic_DNA"/>
</dbReference>
<name>A0A4U6D7Z6_9BACT</name>
<dbReference type="Proteomes" id="UP000304900">
    <property type="component" value="Unassembled WGS sequence"/>
</dbReference>
<organism evidence="1 2">
    <name type="scientific">Dyadobacter frigoris</name>
    <dbReference type="NCBI Taxonomy" id="2576211"/>
    <lineage>
        <taxon>Bacteria</taxon>
        <taxon>Pseudomonadati</taxon>
        <taxon>Bacteroidota</taxon>
        <taxon>Cytophagia</taxon>
        <taxon>Cytophagales</taxon>
        <taxon>Spirosomataceae</taxon>
        <taxon>Dyadobacter</taxon>
    </lineage>
</organism>
<evidence type="ECO:0000313" key="1">
    <source>
        <dbReference type="EMBL" id="TKT92258.1"/>
    </source>
</evidence>
<keyword evidence="2" id="KW-1185">Reference proteome</keyword>
<gene>
    <name evidence="1" type="ORF">FDK13_09765</name>
</gene>
<protein>
    <submittedName>
        <fullName evidence="1">Uncharacterized protein</fullName>
    </submittedName>
</protein>
<evidence type="ECO:0000313" key="2">
    <source>
        <dbReference type="Proteomes" id="UP000304900"/>
    </source>
</evidence>
<dbReference type="AlphaFoldDB" id="A0A4U6D7Z6"/>
<comment type="caution">
    <text evidence="1">The sequence shown here is derived from an EMBL/GenBank/DDBJ whole genome shotgun (WGS) entry which is preliminary data.</text>
</comment>
<proteinExistence type="predicted"/>
<reference evidence="1 2" key="1">
    <citation type="submission" date="2019-05" db="EMBL/GenBank/DDBJ databases">
        <title>Dyadobacter AR-3-8 sp. nov., isolated from arctic soil.</title>
        <authorList>
            <person name="Chaudhary D.K."/>
        </authorList>
    </citation>
    <scope>NUCLEOTIDE SEQUENCE [LARGE SCALE GENOMIC DNA]</scope>
    <source>
        <strain evidence="1 2">AR-3-8</strain>
    </source>
</reference>
<sequence length="113" mass="12853">MGKWTNWPLIFPETDEQPGIGGPLPMWTLIEKGLALSIEMLLGSPYSRKTGSFAARILSRFFSKYLNGVRQKDQENKGCMYFLLKPFLGEGGIIERMVKKEMAHITEALKMLK</sequence>
<dbReference type="RefSeq" id="WP_137339803.1">
    <property type="nucleotide sequence ID" value="NZ_BSQH01000007.1"/>
</dbReference>